<dbReference type="PANTHER" id="PTHR47642:SF3">
    <property type="entry name" value="ATP-DEPENDENT DNA HELICASE"/>
    <property type="match status" value="1"/>
</dbReference>
<protein>
    <recommendedName>
        <fullName evidence="3">Helitron helicase-like domain-containing protein</fullName>
    </recommendedName>
</protein>
<evidence type="ECO:0000313" key="2">
    <source>
        <dbReference type="Proteomes" id="UP000499080"/>
    </source>
</evidence>
<comment type="caution">
    <text evidence="1">The sequence shown here is derived from an EMBL/GenBank/DDBJ whole genome shotgun (WGS) entry which is preliminary data.</text>
</comment>
<sequence>MRKAFLIADGRPYEDPSQINLDELQRLIESYPVVLSRHFPRCVDAFMKLIFSVEKSSIFGHELSFRTVEVQGLAYIDQVISCRLLSEEDPDLRALVKNNQIHRHTHTYHKSNTETCRFAFPRERCEQTRIAPPSSDEFISNGGRFCTLKRTTNEKWVNNYNQEILKFLNANMDIQPCGSNVSIAHYIAKYISKTEPANVNEGVAEAIRQIRRDETNIAKKLFKSCMQILKERQVSASECVYRLCHLPLRSSSRKCVFLNSRKPEQRYQVLRFENNQAVGLCSNIFEICKSSKTTEAGL</sequence>
<dbReference type="AlphaFoldDB" id="A0A4Y2FFG6"/>
<proteinExistence type="predicted"/>
<dbReference type="OrthoDB" id="416437at2759"/>
<dbReference type="PANTHER" id="PTHR47642">
    <property type="entry name" value="ATP-DEPENDENT DNA HELICASE"/>
    <property type="match status" value="1"/>
</dbReference>
<accession>A0A4Y2FFG6</accession>
<gene>
    <name evidence="1" type="ORF">AVEN_17720_1</name>
</gene>
<dbReference type="InterPro" id="IPR051055">
    <property type="entry name" value="PIF1_helicase"/>
</dbReference>
<evidence type="ECO:0000313" key="1">
    <source>
        <dbReference type="EMBL" id="GBM38274.1"/>
    </source>
</evidence>
<keyword evidence="2" id="KW-1185">Reference proteome</keyword>
<evidence type="ECO:0008006" key="3">
    <source>
        <dbReference type="Google" id="ProtNLM"/>
    </source>
</evidence>
<name>A0A4Y2FFG6_ARAVE</name>
<dbReference type="Proteomes" id="UP000499080">
    <property type="component" value="Unassembled WGS sequence"/>
</dbReference>
<dbReference type="EMBL" id="BGPR01000864">
    <property type="protein sequence ID" value="GBM38274.1"/>
    <property type="molecule type" value="Genomic_DNA"/>
</dbReference>
<organism evidence="1 2">
    <name type="scientific">Araneus ventricosus</name>
    <name type="common">Orbweaver spider</name>
    <name type="synonym">Epeira ventricosa</name>
    <dbReference type="NCBI Taxonomy" id="182803"/>
    <lineage>
        <taxon>Eukaryota</taxon>
        <taxon>Metazoa</taxon>
        <taxon>Ecdysozoa</taxon>
        <taxon>Arthropoda</taxon>
        <taxon>Chelicerata</taxon>
        <taxon>Arachnida</taxon>
        <taxon>Araneae</taxon>
        <taxon>Araneomorphae</taxon>
        <taxon>Entelegynae</taxon>
        <taxon>Araneoidea</taxon>
        <taxon>Araneidae</taxon>
        <taxon>Araneus</taxon>
    </lineage>
</organism>
<reference evidence="1 2" key="1">
    <citation type="journal article" date="2019" name="Sci. Rep.">
        <title>Orb-weaving spider Araneus ventricosus genome elucidates the spidroin gene catalogue.</title>
        <authorList>
            <person name="Kono N."/>
            <person name="Nakamura H."/>
            <person name="Ohtoshi R."/>
            <person name="Moran D.A.P."/>
            <person name="Shinohara A."/>
            <person name="Yoshida Y."/>
            <person name="Fujiwara M."/>
            <person name="Mori M."/>
            <person name="Tomita M."/>
            <person name="Arakawa K."/>
        </authorList>
    </citation>
    <scope>NUCLEOTIDE SEQUENCE [LARGE SCALE GENOMIC DNA]</scope>
</reference>